<dbReference type="InterPro" id="IPR036597">
    <property type="entry name" value="Fido-like_dom_sf"/>
</dbReference>
<dbReference type="GeneID" id="79883812"/>
<keyword evidence="5" id="KW-1185">Reference proteome</keyword>
<dbReference type="InterPro" id="IPR040198">
    <property type="entry name" value="Fido_containing"/>
</dbReference>
<feature type="binding site" evidence="2">
    <location>
        <begin position="137"/>
        <end position="144"/>
    </location>
    <ligand>
        <name>ATP</name>
        <dbReference type="ChEBI" id="CHEBI:30616"/>
    </ligand>
</feature>
<dbReference type="InterPro" id="IPR003812">
    <property type="entry name" value="Fido"/>
</dbReference>
<gene>
    <name evidence="4" type="ORF">NL394_16900</name>
</gene>
<dbReference type="EMBL" id="CP101185">
    <property type="protein sequence ID" value="UYV96713.1"/>
    <property type="molecule type" value="Genomic_DNA"/>
</dbReference>
<dbReference type="PANTHER" id="PTHR13504:SF38">
    <property type="entry name" value="FIDO DOMAIN-CONTAINING PROTEIN"/>
    <property type="match status" value="1"/>
</dbReference>
<protein>
    <submittedName>
        <fullName evidence="4">Fic family protein</fullName>
    </submittedName>
</protein>
<evidence type="ECO:0000256" key="1">
    <source>
        <dbReference type="PIRSR" id="PIRSR640198-1"/>
    </source>
</evidence>
<dbReference type="RefSeq" id="WP_069695867.1">
    <property type="nucleotide sequence ID" value="NZ_BDMH01000020.1"/>
</dbReference>
<dbReference type="PROSITE" id="PS51459">
    <property type="entry name" value="FIDO"/>
    <property type="match status" value="1"/>
</dbReference>
<keyword evidence="2" id="KW-0547">Nucleotide-binding</keyword>
<dbReference type="AlphaFoldDB" id="A0AAX3EFJ3"/>
<feature type="active site" evidence="1">
    <location>
        <position position="133"/>
    </location>
</feature>
<dbReference type="Proteomes" id="UP001163293">
    <property type="component" value="Chromosome"/>
</dbReference>
<keyword evidence="2" id="KW-0067">ATP-binding</keyword>
<organism evidence="4 5">
    <name type="scientific">Paenarthrobacter ureafaciens</name>
    <dbReference type="NCBI Taxonomy" id="37931"/>
    <lineage>
        <taxon>Bacteria</taxon>
        <taxon>Bacillati</taxon>
        <taxon>Actinomycetota</taxon>
        <taxon>Actinomycetes</taxon>
        <taxon>Micrococcales</taxon>
        <taxon>Micrococcaceae</taxon>
        <taxon>Paenarthrobacter</taxon>
    </lineage>
</organism>
<accession>A0AAX3EFJ3</accession>
<sequence length="198" mass="22134">MSPNYGSTPVDPEEAMAFVEGVAFDTKEDVYRAEAEGISAVESEILTAIADGAVSAIDLCDYETFLQMHEACYSGIWKWAGKIRTREVSIGVAPEVIRQRLPEELGNIAYWVEHDVDPFWTAMAAHHRLVMVHPFVDGNGRLTRLCADLLLYSLTSRYLFDWEPVVDSDAYFEALREADRTMSPDALLKIVGLIDLGD</sequence>
<feature type="domain" description="Fido" evidence="3">
    <location>
        <begin position="60"/>
        <end position="196"/>
    </location>
</feature>
<dbReference type="PANTHER" id="PTHR13504">
    <property type="entry name" value="FIDO DOMAIN-CONTAINING PROTEIN DDB_G0283145"/>
    <property type="match status" value="1"/>
</dbReference>
<reference evidence="4" key="1">
    <citation type="submission" date="2022-07" db="EMBL/GenBank/DDBJ databases">
        <authorList>
            <person name="Wu T."/>
        </authorList>
    </citation>
    <scope>NUCLEOTIDE SEQUENCE</scope>
    <source>
        <strain evidence="4">SD-1</strain>
    </source>
</reference>
<dbReference type="GO" id="GO:0005524">
    <property type="term" value="F:ATP binding"/>
    <property type="evidence" value="ECO:0007669"/>
    <property type="project" value="UniProtKB-KW"/>
</dbReference>
<proteinExistence type="predicted"/>
<evidence type="ECO:0000313" key="4">
    <source>
        <dbReference type="EMBL" id="UYV96713.1"/>
    </source>
</evidence>
<dbReference type="Pfam" id="PF02661">
    <property type="entry name" value="Fic"/>
    <property type="match status" value="1"/>
</dbReference>
<name>A0AAX3EFJ3_PAEUR</name>
<evidence type="ECO:0000259" key="3">
    <source>
        <dbReference type="PROSITE" id="PS51459"/>
    </source>
</evidence>
<evidence type="ECO:0000256" key="2">
    <source>
        <dbReference type="PIRSR" id="PIRSR640198-2"/>
    </source>
</evidence>
<dbReference type="SUPFAM" id="SSF140931">
    <property type="entry name" value="Fic-like"/>
    <property type="match status" value="1"/>
</dbReference>
<evidence type="ECO:0000313" key="5">
    <source>
        <dbReference type="Proteomes" id="UP001163293"/>
    </source>
</evidence>
<dbReference type="Gene3D" id="1.10.3290.10">
    <property type="entry name" value="Fido-like domain"/>
    <property type="match status" value="1"/>
</dbReference>